<comment type="caution">
    <text evidence="7">The sequence shown here is derived from an EMBL/GenBank/DDBJ whole genome shotgun (WGS) entry which is preliminary data.</text>
</comment>
<organism evidence="7 8">
    <name type="scientific">Cellulomonas oligotrophica</name>
    <dbReference type="NCBI Taxonomy" id="931536"/>
    <lineage>
        <taxon>Bacteria</taxon>
        <taxon>Bacillati</taxon>
        <taxon>Actinomycetota</taxon>
        <taxon>Actinomycetes</taxon>
        <taxon>Micrococcales</taxon>
        <taxon>Cellulomonadaceae</taxon>
        <taxon>Cellulomonas</taxon>
    </lineage>
</organism>
<protein>
    <submittedName>
        <fullName evidence="6">Low molecular weight phosphatase family protein</fullName>
    </submittedName>
    <submittedName>
        <fullName evidence="7">Protein-tyrosine phosphatase</fullName>
        <ecNumber evidence="7">3.1.3.48</ecNumber>
    </submittedName>
</protein>
<sequence>MDPHPRPVTVPARRPATVLLVCTGNVCRSPAAERVLAARLAGTGVRVVSAGTRAVVGAPASAPMAPLVEAAGGTLDGFVARQLTAELVDGADLVLTMTREHRSAVSVLSPAAVRRTATLREAAHLLRAAGRVPGGWVVDRVRAVPDTLASTRGRVPPLDADPAAWWRRGSAARRGAVHADDVVDPIGGSDALYRRSFGQILPALDALAAVLLARPVGDRPGGRARTGPAGPPG</sequence>
<evidence type="ECO:0000313" key="7">
    <source>
        <dbReference type="EMBL" id="NYD87304.1"/>
    </source>
</evidence>
<feature type="active site" evidence="4">
    <location>
        <position position="28"/>
    </location>
</feature>
<evidence type="ECO:0000256" key="4">
    <source>
        <dbReference type="PIRSR" id="PIRSR617867-1"/>
    </source>
</evidence>
<dbReference type="PANTHER" id="PTHR11717">
    <property type="entry name" value="LOW MOLECULAR WEIGHT PROTEIN TYROSINE PHOSPHATASE"/>
    <property type="match status" value="1"/>
</dbReference>
<dbReference type="Pfam" id="PF01451">
    <property type="entry name" value="LMWPc"/>
    <property type="match status" value="1"/>
</dbReference>
<dbReference type="GO" id="GO:0004725">
    <property type="term" value="F:protein tyrosine phosphatase activity"/>
    <property type="evidence" value="ECO:0007669"/>
    <property type="project" value="UniProtKB-EC"/>
</dbReference>
<dbReference type="InterPro" id="IPR017867">
    <property type="entry name" value="Tyr_phospatase_low_mol_wt"/>
</dbReference>
<dbReference type="EC" id="3.1.3.48" evidence="7"/>
<name>A0A7Y9JZY7_9CELL</name>
<gene>
    <name evidence="7" type="ORF">BKA21_002853</name>
    <name evidence="6" type="ORF">Col01nite_33810</name>
</gene>
<feature type="domain" description="Phosphotyrosine protein phosphatase I" evidence="5">
    <location>
        <begin position="16"/>
        <end position="210"/>
    </location>
</feature>
<reference evidence="6 9" key="2">
    <citation type="submission" date="2021-01" db="EMBL/GenBank/DDBJ databases">
        <title>Whole genome shotgun sequence of Cellulomonas oligotrophica NBRC 109435.</title>
        <authorList>
            <person name="Komaki H."/>
            <person name="Tamura T."/>
        </authorList>
    </citation>
    <scope>NUCLEOTIDE SEQUENCE [LARGE SCALE GENOMIC DNA]</scope>
    <source>
        <strain evidence="6 9">NBRC 109435</strain>
    </source>
</reference>
<dbReference type="PANTHER" id="PTHR11717:SF31">
    <property type="entry name" value="LOW MOLECULAR WEIGHT PROTEIN-TYROSINE-PHOSPHATASE ETP-RELATED"/>
    <property type="match status" value="1"/>
</dbReference>
<evidence type="ECO:0000313" key="9">
    <source>
        <dbReference type="Proteomes" id="UP000618382"/>
    </source>
</evidence>
<accession>A0A7Y9JZY7</accession>
<dbReference type="SMART" id="SM00226">
    <property type="entry name" value="LMWPc"/>
    <property type="match status" value="1"/>
</dbReference>
<evidence type="ECO:0000256" key="3">
    <source>
        <dbReference type="ARBA" id="ARBA00022912"/>
    </source>
</evidence>
<dbReference type="PRINTS" id="PR00719">
    <property type="entry name" value="LMWPTPASE"/>
</dbReference>
<keyword evidence="9" id="KW-1185">Reference proteome</keyword>
<comment type="similarity">
    <text evidence="1">Belongs to the low molecular weight phosphotyrosine protein phosphatase family.</text>
</comment>
<evidence type="ECO:0000313" key="6">
    <source>
        <dbReference type="EMBL" id="GIG34222.1"/>
    </source>
</evidence>
<proteinExistence type="inferred from homology"/>
<keyword evidence="2 7" id="KW-0378">Hydrolase</keyword>
<feature type="active site" description="Nucleophile" evidence="4">
    <location>
        <position position="22"/>
    </location>
</feature>
<dbReference type="InterPro" id="IPR050438">
    <property type="entry name" value="LMW_PTPase"/>
</dbReference>
<dbReference type="InterPro" id="IPR023485">
    <property type="entry name" value="Ptyr_pPase"/>
</dbReference>
<dbReference type="Proteomes" id="UP000577956">
    <property type="component" value="Unassembled WGS sequence"/>
</dbReference>
<keyword evidence="3" id="KW-0904">Protein phosphatase</keyword>
<evidence type="ECO:0000259" key="5">
    <source>
        <dbReference type="SMART" id="SM00226"/>
    </source>
</evidence>
<evidence type="ECO:0000256" key="2">
    <source>
        <dbReference type="ARBA" id="ARBA00022801"/>
    </source>
</evidence>
<dbReference type="InterPro" id="IPR036196">
    <property type="entry name" value="Ptyr_pPase_sf"/>
</dbReference>
<dbReference type="SUPFAM" id="SSF52788">
    <property type="entry name" value="Phosphotyrosine protein phosphatases I"/>
    <property type="match status" value="1"/>
</dbReference>
<dbReference type="Gene3D" id="3.40.50.2300">
    <property type="match status" value="1"/>
</dbReference>
<dbReference type="AlphaFoldDB" id="A0A7Y9JZY7"/>
<dbReference type="EMBL" id="BONN01000014">
    <property type="protein sequence ID" value="GIG34222.1"/>
    <property type="molecule type" value="Genomic_DNA"/>
</dbReference>
<evidence type="ECO:0000256" key="1">
    <source>
        <dbReference type="ARBA" id="ARBA00011063"/>
    </source>
</evidence>
<evidence type="ECO:0000313" key="8">
    <source>
        <dbReference type="Proteomes" id="UP000577956"/>
    </source>
</evidence>
<dbReference type="Proteomes" id="UP000618382">
    <property type="component" value="Unassembled WGS sequence"/>
</dbReference>
<reference evidence="7 8" key="1">
    <citation type="submission" date="2020-07" db="EMBL/GenBank/DDBJ databases">
        <title>Sequencing the genomes of 1000 actinobacteria strains.</title>
        <authorList>
            <person name="Klenk H.-P."/>
        </authorList>
    </citation>
    <scope>NUCLEOTIDE SEQUENCE [LARGE SCALE GENOMIC DNA]</scope>
    <source>
        <strain evidence="7 8">DSM 24482</strain>
    </source>
</reference>
<dbReference type="RefSeq" id="WP_140460646.1">
    <property type="nucleotide sequence ID" value="NZ_BAABFI010000023.1"/>
</dbReference>
<dbReference type="EMBL" id="JACCBK010000001">
    <property type="protein sequence ID" value="NYD87304.1"/>
    <property type="molecule type" value="Genomic_DNA"/>
</dbReference>